<keyword evidence="2" id="KW-1185">Reference proteome</keyword>
<protein>
    <recommendedName>
        <fullName evidence="3">Sortase</fullName>
    </recommendedName>
</protein>
<reference evidence="1 2" key="1">
    <citation type="submission" date="2020-02" db="EMBL/GenBank/DDBJ databases">
        <title>Characterization of phylogenetic diversity of novel bifidobacterial species isolated in Czech ZOOs.</title>
        <authorList>
            <person name="Lugli G.A."/>
            <person name="Vera N.B."/>
            <person name="Ventura M."/>
        </authorList>
    </citation>
    <scope>NUCLEOTIDE SEQUENCE [LARGE SCALE GENOMIC DNA]</scope>
    <source>
        <strain evidence="1 2">DSM 109957</strain>
    </source>
</reference>
<evidence type="ECO:0000313" key="2">
    <source>
        <dbReference type="Proteomes" id="UP000532194"/>
    </source>
</evidence>
<sequence>MLLYHGSNVEVRSPKLLHSDRRLDFGTGFYLTSSFEQASRWALLTTRRRGQGEALISVFGFDRDTPPNLNILEFHGANADWLRFVSANRNGVPEQPELDIVIGPVANDNTMPVLRRFFANIYTEEEAIRRLMTQKLKDQYAFKTQSALDALTFKEVLTA</sequence>
<dbReference type="Pfam" id="PF13151">
    <property type="entry name" value="DUF3990"/>
    <property type="match status" value="1"/>
</dbReference>
<proteinExistence type="predicted"/>
<comment type="caution">
    <text evidence="1">The sequence shown here is derived from an EMBL/GenBank/DDBJ whole genome shotgun (WGS) entry which is preliminary data.</text>
</comment>
<gene>
    <name evidence="1" type="ORF">G1C95_1168</name>
</gene>
<dbReference type="Proteomes" id="UP000532194">
    <property type="component" value="Unassembled WGS sequence"/>
</dbReference>
<dbReference type="InterPro" id="IPR025051">
    <property type="entry name" value="DUF3990"/>
</dbReference>
<organism evidence="1 2">
    <name type="scientific">Bifidobacterium oedipodis</name>
    <dbReference type="NCBI Taxonomy" id="2675322"/>
    <lineage>
        <taxon>Bacteria</taxon>
        <taxon>Bacillati</taxon>
        <taxon>Actinomycetota</taxon>
        <taxon>Actinomycetes</taxon>
        <taxon>Bifidobacteriales</taxon>
        <taxon>Bifidobacteriaceae</taxon>
        <taxon>Bifidobacterium</taxon>
    </lineage>
</organism>
<dbReference type="AlphaFoldDB" id="A0A7Y0EPD6"/>
<name>A0A7Y0EPD6_9BIFI</name>
<dbReference type="EMBL" id="JAAIII010000003">
    <property type="protein sequence ID" value="NMM93981.1"/>
    <property type="molecule type" value="Genomic_DNA"/>
</dbReference>
<accession>A0A7Y0EPD6</accession>
<dbReference type="RefSeq" id="WP_169172027.1">
    <property type="nucleotide sequence ID" value="NZ_JAAIII010000003.1"/>
</dbReference>
<evidence type="ECO:0008006" key="3">
    <source>
        <dbReference type="Google" id="ProtNLM"/>
    </source>
</evidence>
<evidence type="ECO:0000313" key="1">
    <source>
        <dbReference type="EMBL" id="NMM93981.1"/>
    </source>
</evidence>